<proteinExistence type="predicted"/>
<accession>A0AAU2UWE7</accession>
<sequence>MVDVVEEAHIQPENRAAAISMGAAMVAVIVASGSMWASAASFYMPATVGWFVLVELSAWTAIVSGHVARRRARRQGLPGRWWALVSILTGWVCSLYAGLVMLVAVGVFAGFALLFGALH</sequence>
<evidence type="ECO:0000313" key="2">
    <source>
        <dbReference type="EMBL" id="WTW59279.1"/>
    </source>
</evidence>
<feature type="transmembrane region" description="Helical" evidence="1">
    <location>
        <begin position="16"/>
        <end position="36"/>
    </location>
</feature>
<feature type="transmembrane region" description="Helical" evidence="1">
    <location>
        <begin position="81"/>
        <end position="114"/>
    </location>
</feature>
<keyword evidence="1" id="KW-1133">Transmembrane helix</keyword>
<reference evidence="2" key="1">
    <citation type="submission" date="2022-10" db="EMBL/GenBank/DDBJ databases">
        <title>The complete genomes of actinobacterial strains from the NBC collection.</title>
        <authorList>
            <person name="Joergensen T.S."/>
            <person name="Alvarez Arevalo M."/>
            <person name="Sterndorff E.B."/>
            <person name="Faurdal D."/>
            <person name="Vuksanovic O."/>
            <person name="Mourched A.-S."/>
            <person name="Charusanti P."/>
            <person name="Shaw S."/>
            <person name="Blin K."/>
            <person name="Weber T."/>
        </authorList>
    </citation>
    <scope>NUCLEOTIDE SEQUENCE</scope>
    <source>
        <strain evidence="2">NBC_00003</strain>
    </source>
</reference>
<keyword evidence="1" id="KW-0812">Transmembrane</keyword>
<evidence type="ECO:0000256" key="1">
    <source>
        <dbReference type="SAM" id="Phobius"/>
    </source>
</evidence>
<gene>
    <name evidence="2" type="ORF">OG549_00655</name>
</gene>
<dbReference type="EMBL" id="CP108318">
    <property type="protein sequence ID" value="WTW59279.1"/>
    <property type="molecule type" value="Genomic_DNA"/>
</dbReference>
<name>A0AAU2UWE7_9ACTN</name>
<feature type="transmembrane region" description="Helical" evidence="1">
    <location>
        <begin position="48"/>
        <end position="69"/>
    </location>
</feature>
<protein>
    <submittedName>
        <fullName evidence="2">DUF4190 domain-containing protein</fullName>
    </submittedName>
</protein>
<dbReference type="AlphaFoldDB" id="A0AAU2UWE7"/>
<keyword evidence="1" id="KW-0472">Membrane</keyword>
<organism evidence="2">
    <name type="scientific">Streptomyces sp. NBC_00003</name>
    <dbReference type="NCBI Taxonomy" id="2903608"/>
    <lineage>
        <taxon>Bacteria</taxon>
        <taxon>Bacillati</taxon>
        <taxon>Actinomycetota</taxon>
        <taxon>Actinomycetes</taxon>
        <taxon>Kitasatosporales</taxon>
        <taxon>Streptomycetaceae</taxon>
        <taxon>Streptomyces</taxon>
    </lineage>
</organism>